<gene>
    <name evidence="2" type="ORF">ATK30_3248</name>
    <name evidence="1" type="ORF">H5411_43520</name>
</gene>
<evidence type="ECO:0000313" key="1">
    <source>
        <dbReference type="EMBL" id="MBB2505968.1"/>
    </source>
</evidence>
<sequence>MDPRSTHRGSTGLGPPPFVRGEVLVALPYKPAFPGIIADGETPSLEIESLEKFPDLEGQGSLGDIGLRCRRSVAQWIGVYLESFYGNAQVRFEWHGDTLEIYDDPWGLSLDSEPRTIHPDSEGRYEIRDVWLPIAAPLAADLHHRHGPALTVLAGDAPPHPAPEMLAYLSDHPGAPTRMPSHIERALDAITAPR</sequence>
<organism evidence="2 3">
    <name type="scientific">Amycolatopsis echigonensis</name>
    <dbReference type="NCBI Taxonomy" id="2576905"/>
    <lineage>
        <taxon>Bacteria</taxon>
        <taxon>Bacillati</taxon>
        <taxon>Actinomycetota</taxon>
        <taxon>Actinomycetes</taxon>
        <taxon>Pseudonocardiales</taxon>
        <taxon>Pseudonocardiaceae</taxon>
        <taxon>Amycolatopsis</taxon>
    </lineage>
</organism>
<keyword evidence="3" id="KW-1185">Reference proteome</keyword>
<accession>A0A2N3WEX2</accession>
<reference evidence="2 3" key="1">
    <citation type="submission" date="2017-12" db="EMBL/GenBank/DDBJ databases">
        <title>Sequencing the genomes of 1000 Actinobacteria strains.</title>
        <authorList>
            <person name="Klenk H.-P."/>
        </authorList>
    </citation>
    <scope>NUCLEOTIDE SEQUENCE [LARGE SCALE GENOMIC DNA]</scope>
    <source>
        <strain evidence="2 3">DSM 45165</strain>
    </source>
</reference>
<evidence type="ECO:0000313" key="2">
    <source>
        <dbReference type="EMBL" id="PKV92444.1"/>
    </source>
</evidence>
<evidence type="ECO:0000313" key="4">
    <source>
        <dbReference type="Proteomes" id="UP000550260"/>
    </source>
</evidence>
<dbReference type="EMBL" id="JACJHR010000133">
    <property type="protein sequence ID" value="MBB2505968.1"/>
    <property type="molecule type" value="Genomic_DNA"/>
</dbReference>
<reference evidence="1 4" key="2">
    <citation type="submission" date="2020-08" db="EMBL/GenBank/DDBJ databases">
        <title>Amycolatopsis echigonensis JCM 21831.</title>
        <authorList>
            <person name="Tedsree N."/>
            <person name="Kuncharoen N."/>
            <person name="Likhitwitayawuid K."/>
            <person name="Tanasupawat S."/>
        </authorList>
    </citation>
    <scope>NUCLEOTIDE SEQUENCE [LARGE SCALE GENOMIC DNA]</scope>
    <source>
        <strain evidence="1 4">JCM 21831</strain>
    </source>
</reference>
<dbReference type="EMBL" id="PJMY01000003">
    <property type="protein sequence ID" value="PKV92444.1"/>
    <property type="molecule type" value="Genomic_DNA"/>
</dbReference>
<dbReference type="OrthoDB" id="3608825at2"/>
<evidence type="ECO:0000313" key="3">
    <source>
        <dbReference type="Proteomes" id="UP000233750"/>
    </source>
</evidence>
<name>A0A2N3WEX2_9PSEU</name>
<proteinExistence type="predicted"/>
<protein>
    <submittedName>
        <fullName evidence="2">Uncharacterized protein</fullName>
    </submittedName>
</protein>
<accession>A0A8E2BBA1</accession>
<dbReference type="Proteomes" id="UP000550260">
    <property type="component" value="Unassembled WGS sequence"/>
</dbReference>
<dbReference type="AlphaFoldDB" id="A0A2N3WEX2"/>
<dbReference type="Proteomes" id="UP000233750">
    <property type="component" value="Unassembled WGS sequence"/>
</dbReference>
<comment type="caution">
    <text evidence="2">The sequence shown here is derived from an EMBL/GenBank/DDBJ whole genome shotgun (WGS) entry which is preliminary data.</text>
</comment>
<dbReference type="RefSeq" id="WP_101436268.1">
    <property type="nucleotide sequence ID" value="NZ_JACJHR010000133.1"/>
</dbReference>